<feature type="transmembrane region" description="Helical" evidence="1">
    <location>
        <begin position="166"/>
        <end position="186"/>
    </location>
</feature>
<dbReference type="OrthoDB" id="2128205at2759"/>
<keyword evidence="1" id="KW-1133">Transmembrane helix</keyword>
<organism evidence="3 4">
    <name type="scientific">Gonapodya prolifera (strain JEL478)</name>
    <name type="common">Monoblepharis prolifera</name>
    <dbReference type="NCBI Taxonomy" id="1344416"/>
    <lineage>
        <taxon>Eukaryota</taxon>
        <taxon>Fungi</taxon>
        <taxon>Fungi incertae sedis</taxon>
        <taxon>Chytridiomycota</taxon>
        <taxon>Chytridiomycota incertae sedis</taxon>
        <taxon>Monoblepharidomycetes</taxon>
        <taxon>Monoblepharidales</taxon>
        <taxon>Gonapodyaceae</taxon>
        <taxon>Gonapodya</taxon>
    </lineage>
</organism>
<keyword evidence="1" id="KW-0812">Transmembrane</keyword>
<dbReference type="GO" id="GO:0005886">
    <property type="term" value="C:plasma membrane"/>
    <property type="evidence" value="ECO:0007669"/>
    <property type="project" value="TreeGrafter"/>
</dbReference>
<dbReference type="InterPro" id="IPR005185">
    <property type="entry name" value="YccF"/>
</dbReference>
<feature type="domain" description="Inner membrane component" evidence="2">
    <location>
        <begin position="145"/>
        <end position="194"/>
    </location>
</feature>
<accession>A0A139A9N5</accession>
<keyword evidence="1" id="KW-0472">Membrane</keyword>
<reference evidence="3 4" key="1">
    <citation type="journal article" date="2015" name="Genome Biol. Evol.">
        <title>Phylogenomic analyses indicate that early fungi evolved digesting cell walls of algal ancestors of land plants.</title>
        <authorList>
            <person name="Chang Y."/>
            <person name="Wang S."/>
            <person name="Sekimoto S."/>
            <person name="Aerts A.L."/>
            <person name="Choi C."/>
            <person name="Clum A."/>
            <person name="LaButti K.M."/>
            <person name="Lindquist E.A."/>
            <person name="Yee Ngan C."/>
            <person name="Ohm R.A."/>
            <person name="Salamov A.A."/>
            <person name="Grigoriev I.V."/>
            <person name="Spatafora J.W."/>
            <person name="Berbee M.L."/>
        </authorList>
    </citation>
    <scope>NUCLEOTIDE SEQUENCE [LARGE SCALE GENOMIC DNA]</scope>
    <source>
        <strain evidence="3 4">JEL478</strain>
    </source>
</reference>
<feature type="transmembrane region" description="Helical" evidence="1">
    <location>
        <begin position="75"/>
        <end position="103"/>
    </location>
</feature>
<dbReference type="Pfam" id="PF03733">
    <property type="entry name" value="YccF"/>
    <property type="match status" value="2"/>
</dbReference>
<dbReference type="PANTHER" id="PTHR42903:SF1">
    <property type="entry name" value="INNER MEMBRANE PROTEIN YCCF"/>
    <property type="match status" value="1"/>
</dbReference>
<gene>
    <name evidence="3" type="ORF">M427DRAFT_71363</name>
</gene>
<protein>
    <recommendedName>
        <fullName evidence="2">Inner membrane component domain-containing protein</fullName>
    </recommendedName>
</protein>
<sequence length="251" mass="27795">MTSKPLLPNDSLAVPSISRSNGSVKSSNILASYEKYAARRREETSVGGFWTWTRYYVEYLLALQQQDAWRTLSTVVWIVTGGWIVFLAYILGTLALAATLVCLPYTLQAARFATFALMPIGYEIKVNETPATFVQNFSHPYTVVANVVWFLLAGWLIILIHLTLGLAHALTIIGLGTAVLHFRMAWFGAFPFGRSPHSIPPPHLPSRPSSGSTAKYGMRSGKVYPAQGRYGMKPGSLPKREETAYYFGRGL</sequence>
<dbReference type="Proteomes" id="UP000070544">
    <property type="component" value="Unassembled WGS sequence"/>
</dbReference>
<dbReference type="EMBL" id="KQ965778">
    <property type="protein sequence ID" value="KXS13379.1"/>
    <property type="molecule type" value="Genomic_DNA"/>
</dbReference>
<feature type="transmembrane region" description="Helical" evidence="1">
    <location>
        <begin position="141"/>
        <end position="160"/>
    </location>
</feature>
<dbReference type="AlphaFoldDB" id="A0A139A9N5"/>
<evidence type="ECO:0000259" key="2">
    <source>
        <dbReference type="Pfam" id="PF03733"/>
    </source>
</evidence>
<dbReference type="InterPro" id="IPR052937">
    <property type="entry name" value="Inner_membrane_protein"/>
</dbReference>
<keyword evidence="4" id="KW-1185">Reference proteome</keyword>
<proteinExistence type="predicted"/>
<dbReference type="PANTHER" id="PTHR42903">
    <property type="entry name" value="INNER MEMBRANE PROTEIN YCCF"/>
    <property type="match status" value="1"/>
</dbReference>
<feature type="domain" description="Inner membrane component" evidence="2">
    <location>
        <begin position="74"/>
        <end position="121"/>
    </location>
</feature>
<evidence type="ECO:0000313" key="4">
    <source>
        <dbReference type="Proteomes" id="UP000070544"/>
    </source>
</evidence>
<name>A0A139A9N5_GONPJ</name>
<evidence type="ECO:0000256" key="1">
    <source>
        <dbReference type="SAM" id="Phobius"/>
    </source>
</evidence>
<evidence type="ECO:0000313" key="3">
    <source>
        <dbReference type="EMBL" id="KXS13379.1"/>
    </source>
</evidence>